<dbReference type="InterPro" id="IPR011990">
    <property type="entry name" value="TPR-like_helical_dom_sf"/>
</dbReference>
<accession>A0ABQ6WZY4</accession>
<dbReference type="SUPFAM" id="SSF48452">
    <property type="entry name" value="TPR-like"/>
    <property type="match status" value="1"/>
</dbReference>
<evidence type="ECO:0000313" key="2">
    <source>
        <dbReference type="EMBL" id="KAE8422644.1"/>
    </source>
</evidence>
<proteinExistence type="predicted"/>
<feature type="region of interest" description="Disordered" evidence="1">
    <location>
        <begin position="827"/>
        <end position="867"/>
    </location>
</feature>
<evidence type="ECO:0000313" key="3">
    <source>
        <dbReference type="Proteomes" id="UP000325395"/>
    </source>
</evidence>
<organism evidence="2 3">
    <name type="scientific">Aspergillus pseudocaelatus</name>
    <dbReference type="NCBI Taxonomy" id="1825620"/>
    <lineage>
        <taxon>Eukaryota</taxon>
        <taxon>Fungi</taxon>
        <taxon>Dikarya</taxon>
        <taxon>Ascomycota</taxon>
        <taxon>Pezizomycotina</taxon>
        <taxon>Eurotiomycetes</taxon>
        <taxon>Eurotiomycetidae</taxon>
        <taxon>Eurotiales</taxon>
        <taxon>Aspergillaceae</taxon>
        <taxon>Aspergillus</taxon>
        <taxon>Aspergillus subgen. Circumdati</taxon>
    </lineage>
</organism>
<dbReference type="Gene3D" id="1.25.40.10">
    <property type="entry name" value="Tetratricopeptide repeat domain"/>
    <property type="match status" value="1"/>
</dbReference>
<gene>
    <name evidence="2" type="ORF">BDV36DRAFT_291145</name>
</gene>
<keyword evidence="3" id="KW-1185">Reference proteome</keyword>
<feature type="compositionally biased region" description="Basic and acidic residues" evidence="1">
    <location>
        <begin position="827"/>
        <end position="857"/>
    </location>
</feature>
<dbReference type="Proteomes" id="UP000325395">
    <property type="component" value="Unassembled WGS sequence"/>
</dbReference>
<feature type="compositionally biased region" description="Basic and acidic residues" evidence="1">
    <location>
        <begin position="21"/>
        <end position="36"/>
    </location>
</feature>
<reference evidence="2 3" key="1">
    <citation type="submission" date="2019-04" db="EMBL/GenBank/DDBJ databases">
        <authorList>
            <consortium name="DOE Joint Genome Institute"/>
            <person name="Mondo S."/>
            <person name="Kjaerbolling I."/>
            <person name="Vesth T."/>
            <person name="Frisvad J.C."/>
            <person name="Nybo J.L."/>
            <person name="Theobald S."/>
            <person name="Kildgaard S."/>
            <person name="Isbrandt T."/>
            <person name="Kuo A."/>
            <person name="Sato A."/>
            <person name="Lyhne E.K."/>
            <person name="Kogle M.E."/>
            <person name="Wiebenga A."/>
            <person name="Kun R.S."/>
            <person name="Lubbers R.J."/>
            <person name="Makela M.R."/>
            <person name="Barry K."/>
            <person name="Chovatia M."/>
            <person name="Clum A."/>
            <person name="Daum C."/>
            <person name="Haridas S."/>
            <person name="He G."/>
            <person name="LaButti K."/>
            <person name="Lipzen A."/>
            <person name="Riley R."/>
            <person name="Salamov A."/>
            <person name="Simmons B.A."/>
            <person name="Magnuson J.K."/>
            <person name="Henrissat B."/>
            <person name="Mortensen U.H."/>
            <person name="Larsen T.O."/>
            <person name="Devries R.P."/>
            <person name="Grigoriev I.V."/>
            <person name="Machida M."/>
            <person name="Baker S.E."/>
            <person name="Andersen M.R."/>
            <person name="Cantor M.N."/>
            <person name="Hua S.X."/>
        </authorList>
    </citation>
    <scope>NUCLEOTIDE SEQUENCE [LARGE SCALE GENOMIC DNA]</scope>
    <source>
        <strain evidence="2 3">CBS 117616</strain>
    </source>
</reference>
<dbReference type="EMBL" id="ML735693">
    <property type="protein sequence ID" value="KAE8422644.1"/>
    <property type="molecule type" value="Genomic_DNA"/>
</dbReference>
<feature type="region of interest" description="Disordered" evidence="1">
    <location>
        <begin position="17"/>
        <end position="36"/>
    </location>
</feature>
<name>A0ABQ6WZY4_9EURO</name>
<sequence length="894" mass="99167">MESSSLNQSLSRLTITSGLESDLRPNKPASHDHPVREAPEYRFANMTAGSVDSAVRTLHLSHKLKEATVVVRDFLRREPNHRVLQYRHAYLLKQLGANADALVAYEKYRALSTRTPVGALLDIAECFLDEQDYANALTTLNEACLNERRGLIIASQALRFLGRPAEAEAYCLRLRNRGSLSDEEVAEYGLSLFEQGRDEEALSYLSGHPEVEQLAVLLCSLGQHEENINTYNLASVAERPSLARWLAISHAALGNWPDTELLARVGLDRNPEDQELLSLLETALANQNAGAGDAEARMRAHLAHVNASEALEDYLVALAKRAGAAKPSWEFVLAYADYHGARKALPLYEEHFSGATDAGYLLHVGERLIDWSVFEVGASMASLGTMRDTVDGAALLRAAANKEFLGHRSEVRRERLEDLLKTLDSHGAMLEQFRTLTTPVPDDAGCAEHLVAGARISAYYRDYSAMRDCLAAAMDLGANPALLVELGMPGAAPRARHPDEQKALDVGQAWMDAGLPIDAGILASLYARAWKDSAELQAMAAHAYFAVGDYATARKHFSALKDLQCLAFSIEDGGKLAECHVGLGQYQDAYDVLATYPLVFDRRARWMKFIALWELGHGSLANQPSAPCSELEAAEHRRIADLLRAHGHVRQADEESEYEPRIKDIINVSASEIPPIADSSPVMIARLEADVQSNAAARCYVQKCIPYLKRIPNLKTFVSEYTRAMITRRSYVELDGEITAVNSKEGNSRMVEIAMSVAPPTLALLHAAVWNTSDGAKYGKMIADCHGDFEPLLRLHRQSFSGKKLYLETLQVAAQRYPDRYSRALKEATKEQKKDDKEMRKLERAREKSRKKAELQRLRHPLPANYPEMMTLSENATRAHNNERFLVYGSGRPG</sequence>
<protein>
    <submittedName>
        <fullName evidence="2">Uncharacterized protein</fullName>
    </submittedName>
</protein>
<evidence type="ECO:0000256" key="1">
    <source>
        <dbReference type="SAM" id="MobiDB-lite"/>
    </source>
</evidence>